<evidence type="ECO:0000313" key="3">
    <source>
        <dbReference type="EMBL" id="SPE23647.1"/>
    </source>
</evidence>
<dbReference type="NCBIfam" id="TIGR02246">
    <property type="entry name" value="SgcJ/EcaC family oxidoreductase"/>
    <property type="match status" value="1"/>
</dbReference>
<dbReference type="InterPro" id="IPR027843">
    <property type="entry name" value="DUF4440"/>
</dbReference>
<gene>
    <name evidence="3" type="ORF">SBA5_400058</name>
</gene>
<evidence type="ECO:0000259" key="2">
    <source>
        <dbReference type="Pfam" id="PF14534"/>
    </source>
</evidence>
<dbReference type="InterPro" id="IPR011944">
    <property type="entry name" value="Steroid_delta5-4_isomerase"/>
</dbReference>
<protein>
    <submittedName>
        <fullName evidence="3">Ketosteroid isomerase-like protein</fullName>
    </submittedName>
</protein>
<dbReference type="Pfam" id="PF14534">
    <property type="entry name" value="DUF4440"/>
    <property type="match status" value="1"/>
</dbReference>
<dbReference type="Proteomes" id="UP000239735">
    <property type="component" value="Unassembled WGS sequence"/>
</dbReference>
<keyword evidence="1" id="KW-0732">Signal</keyword>
<dbReference type="Gene3D" id="3.10.450.50">
    <property type="match status" value="1"/>
</dbReference>
<organism evidence="3 4">
    <name type="scientific">Candidatus Sulfuritelmatomonas gaucii</name>
    <dbReference type="NCBI Taxonomy" id="2043161"/>
    <lineage>
        <taxon>Bacteria</taxon>
        <taxon>Pseudomonadati</taxon>
        <taxon>Acidobacteriota</taxon>
        <taxon>Terriglobia</taxon>
        <taxon>Terriglobales</taxon>
        <taxon>Acidobacteriaceae</taxon>
        <taxon>Candidatus Sulfuritelmatomonas</taxon>
    </lineage>
</organism>
<evidence type="ECO:0000313" key="4">
    <source>
        <dbReference type="Proteomes" id="UP000239735"/>
    </source>
</evidence>
<proteinExistence type="predicted"/>
<feature type="signal peptide" evidence="1">
    <location>
        <begin position="1"/>
        <end position="23"/>
    </location>
</feature>
<dbReference type="SUPFAM" id="SSF54427">
    <property type="entry name" value="NTF2-like"/>
    <property type="match status" value="1"/>
</dbReference>
<reference evidence="4" key="1">
    <citation type="submission" date="2018-02" db="EMBL/GenBank/DDBJ databases">
        <authorList>
            <person name="Hausmann B."/>
        </authorList>
    </citation>
    <scope>NUCLEOTIDE SEQUENCE [LARGE SCALE GENOMIC DNA]</scope>
    <source>
        <strain evidence="4">Peat soil MAG SbA5</strain>
    </source>
</reference>
<evidence type="ECO:0000256" key="1">
    <source>
        <dbReference type="SAM" id="SignalP"/>
    </source>
</evidence>
<keyword evidence="3" id="KW-0413">Isomerase</keyword>
<dbReference type="AlphaFoldDB" id="A0A2N9LK62"/>
<sequence>MQTRTLFPAGIALALLLAGCSPATPPAPPDTRAADAQAIRQVEADWLQASSAKDVEKVASFYADDGSIFLTGMPVVTGRANILAAFKTLMADKNFSLTWPPSTTIVVSKSGDMAYSEGTYVMTYTDLKTKKAVSEKGKYVEVYTKQADGSWKDVVDIGNADGPATPVKAK</sequence>
<feature type="domain" description="DUF4440" evidence="2">
    <location>
        <begin position="39"/>
        <end position="152"/>
    </location>
</feature>
<accession>A0A2N9LK62</accession>
<feature type="chain" id="PRO_5014679933" evidence="1">
    <location>
        <begin position="24"/>
        <end position="170"/>
    </location>
</feature>
<dbReference type="PROSITE" id="PS51257">
    <property type="entry name" value="PROKAR_LIPOPROTEIN"/>
    <property type="match status" value="1"/>
</dbReference>
<dbReference type="EMBL" id="OKRB01000098">
    <property type="protein sequence ID" value="SPE23647.1"/>
    <property type="molecule type" value="Genomic_DNA"/>
</dbReference>
<dbReference type="InterPro" id="IPR032710">
    <property type="entry name" value="NTF2-like_dom_sf"/>
</dbReference>
<dbReference type="OrthoDB" id="9814425at2"/>
<dbReference type="GO" id="GO:0016853">
    <property type="term" value="F:isomerase activity"/>
    <property type="evidence" value="ECO:0007669"/>
    <property type="project" value="UniProtKB-KW"/>
</dbReference>
<name>A0A2N9LK62_9BACT</name>